<dbReference type="Proteomes" id="UP001210809">
    <property type="component" value="Unassembled WGS sequence"/>
</dbReference>
<gene>
    <name evidence="2" type="ORF">PNE09_01640</name>
</gene>
<name>A0AAW6CZ64_9FIRM</name>
<proteinExistence type="predicted"/>
<dbReference type="PANTHER" id="PTHR35149">
    <property type="entry name" value="SLL5132 PROTEIN"/>
    <property type="match status" value="1"/>
</dbReference>
<protein>
    <submittedName>
        <fullName evidence="2">DUF262 domain-containing protein</fullName>
    </submittedName>
</protein>
<sequence length="606" mass="70945">MAKIETRTVLSEGTEPSLENSTFYIKDYQRGYRWEEQQVKSLLDDLLEFNHDNHTLKYCMQPLVVKKAERNAVAHTRTLSELITPDAVKSEETESSNCDSAWELIDGQQRLTTTLLVLNCCYEALKKPPAPPYQIYYQLIRNIDEYYINHAKKVIDDWFDSFGSKSDDIRSEIRGKINSDIQFIWYEVESNANSVEIFTKLNIGKIPLTNAELFKAQLLNPDRIDKKDREKEVKENVTLASIAFEWDKIEQSLRDNDFWSFISNEMLDAETRIDYLLRLYAIQIKYEGEIDSAIQEADGLFPFLAINSYIRKHKMDSNSIACNETIWKEIVSIHDRLKSWYTNNKLYHYIGFLIATGKSGIKVITELVKDTDKKKKSEVKEIVFDKIRKQMKNVTLDNLSYSKDSQRIRSVLLFFNLFTMVQSKTDSRFSFKQYKDPKIHWDIEHIHARATDEEIRAIKDPDKRKDFLESLKKQFEEINDQEAVQKINQFILTEVSTNNINEDEFLDFCCKITDKYGNYDENGIGNLTLLDAETNRSYHNALYPIKRIRIIERDKGEVFIPVCTKNVFLKMYSSNFSNMMEWTKDDAEDYLSAMKKALVEEAGVCQ</sequence>
<dbReference type="EMBL" id="JAQLXW010000002">
    <property type="protein sequence ID" value="MDB8002762.1"/>
    <property type="molecule type" value="Genomic_DNA"/>
</dbReference>
<feature type="domain" description="GmrSD restriction endonucleases N-terminal" evidence="1">
    <location>
        <begin position="20"/>
        <end position="219"/>
    </location>
</feature>
<reference evidence="2" key="1">
    <citation type="submission" date="2023-01" db="EMBL/GenBank/DDBJ databases">
        <title>Human gut microbiome strain richness.</title>
        <authorList>
            <person name="Chen-Liaw A."/>
        </authorList>
    </citation>
    <scope>NUCLEOTIDE SEQUENCE</scope>
    <source>
        <strain evidence="2">1001283st1_G1_1001283B150217_161031</strain>
    </source>
</reference>
<dbReference type="InterPro" id="IPR004919">
    <property type="entry name" value="GmrSD_N"/>
</dbReference>
<evidence type="ECO:0000313" key="2">
    <source>
        <dbReference type="EMBL" id="MDB8002762.1"/>
    </source>
</evidence>
<evidence type="ECO:0000313" key="3">
    <source>
        <dbReference type="Proteomes" id="UP001210809"/>
    </source>
</evidence>
<organism evidence="2 3">
    <name type="scientific">[Eubacterium] siraeum</name>
    <dbReference type="NCBI Taxonomy" id="39492"/>
    <lineage>
        <taxon>Bacteria</taxon>
        <taxon>Bacillati</taxon>
        <taxon>Bacillota</taxon>
        <taxon>Clostridia</taxon>
        <taxon>Eubacteriales</taxon>
        <taxon>Oscillospiraceae</taxon>
        <taxon>Oscillospiraceae incertae sedis</taxon>
    </lineage>
</organism>
<dbReference type="AlphaFoldDB" id="A0AAW6CZ64"/>
<dbReference type="PANTHER" id="PTHR35149:SF2">
    <property type="entry name" value="DUF262 DOMAIN-CONTAINING PROTEIN"/>
    <property type="match status" value="1"/>
</dbReference>
<accession>A0AAW6CZ64</accession>
<comment type="caution">
    <text evidence="2">The sequence shown here is derived from an EMBL/GenBank/DDBJ whole genome shotgun (WGS) entry which is preliminary data.</text>
</comment>
<evidence type="ECO:0000259" key="1">
    <source>
        <dbReference type="Pfam" id="PF03235"/>
    </source>
</evidence>
<dbReference type="Pfam" id="PF03235">
    <property type="entry name" value="GmrSD_N"/>
    <property type="match status" value="1"/>
</dbReference>